<evidence type="ECO:0000259" key="6">
    <source>
        <dbReference type="Pfam" id="PF03755"/>
    </source>
</evidence>
<proteinExistence type="inferred from homology"/>
<dbReference type="GO" id="GO:0004521">
    <property type="term" value="F:RNA endonuclease activity"/>
    <property type="evidence" value="ECO:0007669"/>
    <property type="project" value="InterPro"/>
</dbReference>
<dbReference type="PANTHER" id="PTHR30636">
    <property type="entry name" value="UPF0701 PROTEIN YICC"/>
    <property type="match status" value="1"/>
</dbReference>
<dbReference type="RefSeq" id="WP_108856359.1">
    <property type="nucleotide sequence ID" value="NZ_OMOI01000001.1"/>
</dbReference>
<dbReference type="GO" id="GO:0016787">
    <property type="term" value="F:hydrolase activity"/>
    <property type="evidence" value="ECO:0007669"/>
    <property type="project" value="UniProtKB-KW"/>
</dbReference>
<keyword evidence="2" id="KW-0540">Nuclease</keyword>
<dbReference type="NCBIfam" id="TIGR00255">
    <property type="entry name" value="YicC/YloC family endoribonuclease"/>
    <property type="match status" value="1"/>
</dbReference>
<evidence type="ECO:0008006" key="10">
    <source>
        <dbReference type="Google" id="ProtNLM"/>
    </source>
</evidence>
<keyword evidence="9" id="KW-1185">Reference proteome</keyword>
<evidence type="ECO:0000313" key="8">
    <source>
        <dbReference type="EMBL" id="SPF76346.1"/>
    </source>
</evidence>
<dbReference type="EMBL" id="OMOI01000001">
    <property type="protein sequence ID" value="SPF76346.1"/>
    <property type="molecule type" value="Genomic_DNA"/>
</dbReference>
<evidence type="ECO:0000256" key="4">
    <source>
        <dbReference type="ARBA" id="ARBA00022801"/>
    </source>
</evidence>
<dbReference type="AlphaFoldDB" id="A0A2R8AK10"/>
<sequence length="297" mass="32678">MIYSMTGYASSTGELNGFTWVWDLRSVNARGLDIRLRLPDGLDGVEDTLRKALKQKIARGNVSVTLRVSHPEDDGQYAVNPERLGQAISHLLAISTEAEMRGLTVTPVSATEIAQLRGVIEVRAADADSRAPLIEALKEQIPTLIEAFMSSRQEEGQALSEIMAGQVDQVETLVEQAEALLDDRSQAQADALRNALARVMDATEGADPDRVAQELALIAVKTDVREELDRLRAHVAVARSHLSAGDPAGRKLDFLMQEFNREANTLCSKAQFNELTRVGLDLKHVIDQMREQVQNVE</sequence>
<reference evidence="8 9" key="1">
    <citation type="submission" date="2018-03" db="EMBL/GenBank/DDBJ databases">
        <authorList>
            <person name="Keele B.F."/>
        </authorList>
    </citation>
    <scope>NUCLEOTIDE SEQUENCE [LARGE SCALE GENOMIC DNA]</scope>
    <source>
        <strain evidence="8 9">CECT 8811</strain>
    </source>
</reference>
<protein>
    <recommendedName>
        <fullName evidence="10">YicC family protein</fullName>
    </recommendedName>
</protein>
<keyword evidence="3" id="KW-0255">Endonuclease</keyword>
<gene>
    <name evidence="8" type="ORF">ALP8811_01350</name>
</gene>
<accession>A0A2R8AK10</accession>
<dbReference type="InterPro" id="IPR013551">
    <property type="entry name" value="YicC-like_C"/>
</dbReference>
<comment type="similarity">
    <text evidence="5">Belongs to the YicC/YloC family.</text>
</comment>
<feature type="domain" description="Endoribonuclease YicC-like C-terminal" evidence="7">
    <location>
        <begin position="182"/>
        <end position="297"/>
    </location>
</feature>
<feature type="domain" description="Endoribonuclease YicC-like N-terminal" evidence="6">
    <location>
        <begin position="2"/>
        <end position="160"/>
    </location>
</feature>
<dbReference type="Pfam" id="PF03755">
    <property type="entry name" value="YicC-like_N"/>
    <property type="match status" value="1"/>
</dbReference>
<name>A0A2R8AK10_9RHOB</name>
<dbReference type="InterPro" id="IPR005229">
    <property type="entry name" value="YicC/YloC-like"/>
</dbReference>
<dbReference type="OrthoDB" id="9771229at2"/>
<dbReference type="Pfam" id="PF08340">
    <property type="entry name" value="YicC-like_C"/>
    <property type="match status" value="1"/>
</dbReference>
<dbReference type="PANTHER" id="PTHR30636:SF3">
    <property type="entry name" value="UPF0701 PROTEIN YICC"/>
    <property type="match status" value="1"/>
</dbReference>
<dbReference type="Proteomes" id="UP000244911">
    <property type="component" value="Unassembled WGS sequence"/>
</dbReference>
<keyword evidence="4" id="KW-0378">Hydrolase</keyword>
<evidence type="ECO:0000313" key="9">
    <source>
        <dbReference type="Proteomes" id="UP000244911"/>
    </source>
</evidence>
<comment type="cofactor">
    <cofactor evidence="1">
        <name>a divalent metal cation</name>
        <dbReference type="ChEBI" id="CHEBI:60240"/>
    </cofactor>
</comment>
<dbReference type="InterPro" id="IPR013527">
    <property type="entry name" value="YicC-like_N"/>
</dbReference>
<evidence type="ECO:0000256" key="5">
    <source>
        <dbReference type="ARBA" id="ARBA00035648"/>
    </source>
</evidence>
<organism evidence="8 9">
    <name type="scientific">Aliiroseovarius pelagivivens</name>
    <dbReference type="NCBI Taxonomy" id="1639690"/>
    <lineage>
        <taxon>Bacteria</taxon>
        <taxon>Pseudomonadati</taxon>
        <taxon>Pseudomonadota</taxon>
        <taxon>Alphaproteobacteria</taxon>
        <taxon>Rhodobacterales</taxon>
        <taxon>Paracoccaceae</taxon>
        <taxon>Aliiroseovarius</taxon>
    </lineage>
</organism>
<evidence type="ECO:0000259" key="7">
    <source>
        <dbReference type="Pfam" id="PF08340"/>
    </source>
</evidence>
<evidence type="ECO:0000256" key="2">
    <source>
        <dbReference type="ARBA" id="ARBA00022722"/>
    </source>
</evidence>
<evidence type="ECO:0000256" key="1">
    <source>
        <dbReference type="ARBA" id="ARBA00001968"/>
    </source>
</evidence>
<evidence type="ECO:0000256" key="3">
    <source>
        <dbReference type="ARBA" id="ARBA00022759"/>
    </source>
</evidence>